<dbReference type="Gene3D" id="3.40.50.300">
    <property type="entry name" value="P-loop containing nucleotide triphosphate hydrolases"/>
    <property type="match status" value="2"/>
</dbReference>
<keyword evidence="10" id="KW-1185">Reference proteome</keyword>
<comment type="caution">
    <text evidence="9">The sequence shown here is derived from an EMBL/GenBank/DDBJ whole genome shotgun (WGS) entry which is preliminary data.</text>
</comment>
<dbReference type="SUPFAM" id="SSF52540">
    <property type="entry name" value="P-loop containing nucleoside triphosphate hydrolases"/>
    <property type="match status" value="1"/>
</dbReference>
<evidence type="ECO:0000259" key="7">
    <source>
        <dbReference type="PROSITE" id="PS51194"/>
    </source>
</evidence>
<evidence type="ECO:0000259" key="8">
    <source>
        <dbReference type="PROSITE" id="PS51195"/>
    </source>
</evidence>
<dbReference type="Proteomes" id="UP000318521">
    <property type="component" value="Unassembled WGS sequence"/>
</dbReference>
<dbReference type="GO" id="GO:0033592">
    <property type="term" value="F:RNA strand annealing activity"/>
    <property type="evidence" value="ECO:0007669"/>
    <property type="project" value="TreeGrafter"/>
</dbReference>
<dbReference type="PANTHER" id="PTHR47963">
    <property type="entry name" value="DEAD-BOX ATP-DEPENDENT RNA HELICASE 47, MITOCHONDRIAL"/>
    <property type="match status" value="1"/>
</dbReference>
<dbReference type="InterPro" id="IPR011545">
    <property type="entry name" value="DEAD/DEAH_box_helicase_dom"/>
</dbReference>
<reference evidence="9 10" key="1">
    <citation type="submission" date="2019-07" db="EMBL/GenBank/DDBJ databases">
        <authorList>
            <person name="Park Y.J."/>
            <person name="Jeong S.E."/>
            <person name="Jung H.S."/>
        </authorList>
    </citation>
    <scope>NUCLEOTIDE SEQUENCE [LARGE SCALE GENOMIC DNA]</scope>
    <source>
        <strain evidence="10">P16(2019)</strain>
    </source>
</reference>
<dbReference type="InterPro" id="IPR014014">
    <property type="entry name" value="RNA_helicase_DEAD_Q_motif"/>
</dbReference>
<organism evidence="9 10">
    <name type="scientific">Alkalicoccobacillus porphyridii</name>
    <dbReference type="NCBI Taxonomy" id="2597270"/>
    <lineage>
        <taxon>Bacteria</taxon>
        <taxon>Bacillati</taxon>
        <taxon>Bacillota</taxon>
        <taxon>Bacilli</taxon>
        <taxon>Bacillales</taxon>
        <taxon>Bacillaceae</taxon>
        <taxon>Alkalicoccobacillus</taxon>
    </lineage>
</organism>
<accession>A0A554A3F9</accession>
<dbReference type="InterPro" id="IPR050547">
    <property type="entry name" value="DEAD_box_RNA_helicases"/>
</dbReference>
<dbReference type="PROSITE" id="PS51194">
    <property type="entry name" value="HELICASE_CTER"/>
    <property type="match status" value="1"/>
</dbReference>
<evidence type="ECO:0000313" key="10">
    <source>
        <dbReference type="Proteomes" id="UP000318521"/>
    </source>
</evidence>
<name>A0A554A3F9_9BACI</name>
<sequence length="381" mass="42488">MTNLFQSDVLPKYVKQALAQMNISEPTDIQQKMIPEALEGQSIIARSQTGTGKTLAYLLPALTRLDATQKGLQVIILAPTQELSMQIYEVAKQLVADQPIHVAAFIGGANINRQLEKLKKQKPQVVIGTPGRLLELINLKKLKLKDVVTVTVDEADRMLGETTSWSAVTEISKRIGRDKQFLFVSATIPQGLQEKIEGFAPFTIELEADGEDINQESVSHFYIQTEARDKIDTVRKLIHAEDIQRGIVFVNQLERLVETTEKLVYRGLKAASLSSESTKVEREKALTAFRKSELNILVATDLAARGLDVTEVTHIIQLDAPKESDSYLHRAGRTGRAGQSGQVYTLIEPRQAYKLNQLKQELNIDLQEAIIKGGQVFYKEV</sequence>
<evidence type="ECO:0000259" key="6">
    <source>
        <dbReference type="PROSITE" id="PS51192"/>
    </source>
</evidence>
<evidence type="ECO:0000256" key="2">
    <source>
        <dbReference type="ARBA" id="ARBA00022801"/>
    </source>
</evidence>
<keyword evidence="4" id="KW-0067">ATP-binding</keyword>
<dbReference type="PROSITE" id="PS51192">
    <property type="entry name" value="HELICASE_ATP_BIND_1"/>
    <property type="match status" value="1"/>
</dbReference>
<keyword evidence="3 9" id="KW-0347">Helicase</keyword>
<proteinExistence type="predicted"/>
<dbReference type="Pfam" id="PF00271">
    <property type="entry name" value="Helicase_C"/>
    <property type="match status" value="1"/>
</dbReference>
<feature type="domain" description="DEAD-box RNA helicase Q" evidence="8">
    <location>
        <begin position="3"/>
        <end position="31"/>
    </location>
</feature>
<dbReference type="GO" id="GO:0016787">
    <property type="term" value="F:hydrolase activity"/>
    <property type="evidence" value="ECO:0007669"/>
    <property type="project" value="UniProtKB-KW"/>
</dbReference>
<dbReference type="GO" id="GO:0003724">
    <property type="term" value="F:RNA helicase activity"/>
    <property type="evidence" value="ECO:0007669"/>
    <property type="project" value="InterPro"/>
</dbReference>
<dbReference type="CDD" id="cd00268">
    <property type="entry name" value="DEADc"/>
    <property type="match status" value="1"/>
</dbReference>
<keyword evidence="2" id="KW-0378">Hydrolase</keyword>
<evidence type="ECO:0000256" key="3">
    <source>
        <dbReference type="ARBA" id="ARBA00022806"/>
    </source>
</evidence>
<dbReference type="GO" id="GO:0009409">
    <property type="term" value="P:response to cold"/>
    <property type="evidence" value="ECO:0007669"/>
    <property type="project" value="TreeGrafter"/>
</dbReference>
<keyword evidence="1" id="KW-0547">Nucleotide-binding</keyword>
<evidence type="ECO:0000256" key="5">
    <source>
        <dbReference type="PROSITE-ProRule" id="PRU00552"/>
    </source>
</evidence>
<dbReference type="GO" id="GO:0005829">
    <property type="term" value="C:cytosol"/>
    <property type="evidence" value="ECO:0007669"/>
    <property type="project" value="TreeGrafter"/>
</dbReference>
<evidence type="ECO:0000256" key="1">
    <source>
        <dbReference type="ARBA" id="ARBA00022741"/>
    </source>
</evidence>
<dbReference type="AlphaFoldDB" id="A0A554A3F9"/>
<evidence type="ECO:0000313" key="9">
    <source>
        <dbReference type="EMBL" id="TSB48186.1"/>
    </source>
</evidence>
<feature type="domain" description="Helicase C-terminal" evidence="7">
    <location>
        <begin position="233"/>
        <end position="377"/>
    </location>
</feature>
<dbReference type="InterPro" id="IPR027417">
    <property type="entry name" value="P-loop_NTPase"/>
</dbReference>
<dbReference type="EMBL" id="VLXZ01000001">
    <property type="protein sequence ID" value="TSB48186.1"/>
    <property type="molecule type" value="Genomic_DNA"/>
</dbReference>
<dbReference type="GO" id="GO:0005840">
    <property type="term" value="C:ribosome"/>
    <property type="evidence" value="ECO:0007669"/>
    <property type="project" value="TreeGrafter"/>
</dbReference>
<dbReference type="RefSeq" id="WP_143846531.1">
    <property type="nucleotide sequence ID" value="NZ_VLXZ01000001.1"/>
</dbReference>
<protein>
    <submittedName>
        <fullName evidence="9">DEAD/DEAH box helicase</fullName>
    </submittedName>
</protein>
<feature type="short sequence motif" description="Q motif" evidence="5">
    <location>
        <begin position="3"/>
        <end position="31"/>
    </location>
</feature>
<dbReference type="InterPro" id="IPR014001">
    <property type="entry name" value="Helicase_ATP-bd"/>
</dbReference>
<feature type="domain" description="Helicase ATP-binding" evidence="6">
    <location>
        <begin position="34"/>
        <end position="206"/>
    </location>
</feature>
<dbReference type="SMART" id="SM00490">
    <property type="entry name" value="HELICc"/>
    <property type="match status" value="1"/>
</dbReference>
<gene>
    <name evidence="9" type="ORF">FN960_01120</name>
</gene>
<evidence type="ECO:0000256" key="4">
    <source>
        <dbReference type="ARBA" id="ARBA00022840"/>
    </source>
</evidence>
<dbReference type="PROSITE" id="PS51195">
    <property type="entry name" value="Q_MOTIF"/>
    <property type="match status" value="1"/>
</dbReference>
<dbReference type="OrthoDB" id="9805696at2"/>
<dbReference type="Pfam" id="PF00270">
    <property type="entry name" value="DEAD"/>
    <property type="match status" value="1"/>
</dbReference>
<dbReference type="SMART" id="SM00487">
    <property type="entry name" value="DEXDc"/>
    <property type="match status" value="1"/>
</dbReference>
<dbReference type="PANTHER" id="PTHR47963:SF7">
    <property type="entry name" value="ATP-DEPENDENT RNA HELICASE YFML-RELATED"/>
    <property type="match status" value="1"/>
</dbReference>
<dbReference type="InterPro" id="IPR044742">
    <property type="entry name" value="DEAD/DEAH_RhlB"/>
</dbReference>
<dbReference type="InterPro" id="IPR001650">
    <property type="entry name" value="Helicase_C-like"/>
</dbReference>
<dbReference type="CDD" id="cd18787">
    <property type="entry name" value="SF2_C_DEAD"/>
    <property type="match status" value="1"/>
</dbReference>
<dbReference type="GO" id="GO:0005524">
    <property type="term" value="F:ATP binding"/>
    <property type="evidence" value="ECO:0007669"/>
    <property type="project" value="UniProtKB-KW"/>
</dbReference>